<keyword evidence="2" id="KW-1185">Reference proteome</keyword>
<name>A0ACB8RHI6_9AGAM</name>
<reference evidence="1" key="2">
    <citation type="journal article" date="2022" name="New Phytol.">
        <title>Evolutionary transition to the ectomycorrhizal habit in the genomes of a hyperdiverse lineage of mushroom-forming fungi.</title>
        <authorList>
            <person name="Looney B."/>
            <person name="Miyauchi S."/>
            <person name="Morin E."/>
            <person name="Drula E."/>
            <person name="Courty P.E."/>
            <person name="Kohler A."/>
            <person name="Kuo A."/>
            <person name="LaButti K."/>
            <person name="Pangilinan J."/>
            <person name="Lipzen A."/>
            <person name="Riley R."/>
            <person name="Andreopoulos W."/>
            <person name="He G."/>
            <person name="Johnson J."/>
            <person name="Nolan M."/>
            <person name="Tritt A."/>
            <person name="Barry K.W."/>
            <person name="Grigoriev I.V."/>
            <person name="Nagy L.G."/>
            <person name="Hibbett D."/>
            <person name="Henrissat B."/>
            <person name="Matheny P.B."/>
            <person name="Labbe J."/>
            <person name="Martin F.M."/>
        </authorList>
    </citation>
    <scope>NUCLEOTIDE SEQUENCE</scope>
    <source>
        <strain evidence="1">FP105234-sp</strain>
    </source>
</reference>
<comment type="caution">
    <text evidence="1">The sequence shown here is derived from an EMBL/GenBank/DDBJ whole genome shotgun (WGS) entry which is preliminary data.</text>
</comment>
<dbReference type="Proteomes" id="UP000814033">
    <property type="component" value="Unassembled WGS sequence"/>
</dbReference>
<sequence>MPSPRVGPGALGLAPAVRFSGYGRFAGFLHHSEHKVLHEEELYPTALHLYEALKFLSHRPDIAKRIRHCERPEEVYAISSSEAESTRPDWHIVAIQMMDTVLHQKFRQHGDLRALLLDTHPSDLIYAERDDPFWGEGPEGVGSNELGKALMRVRDKLRAEAGLAP</sequence>
<protein>
    <submittedName>
        <fullName evidence="1">DUF1768-domain-containing protein</fullName>
    </submittedName>
</protein>
<evidence type="ECO:0000313" key="2">
    <source>
        <dbReference type="Proteomes" id="UP000814033"/>
    </source>
</evidence>
<evidence type="ECO:0000313" key="1">
    <source>
        <dbReference type="EMBL" id="KAI0043490.1"/>
    </source>
</evidence>
<gene>
    <name evidence="1" type="ORF">FA95DRAFT_1498545</name>
</gene>
<reference evidence="1" key="1">
    <citation type="submission" date="2021-02" db="EMBL/GenBank/DDBJ databases">
        <authorList>
            <consortium name="DOE Joint Genome Institute"/>
            <person name="Ahrendt S."/>
            <person name="Looney B.P."/>
            <person name="Miyauchi S."/>
            <person name="Morin E."/>
            <person name="Drula E."/>
            <person name="Courty P.E."/>
            <person name="Chicoki N."/>
            <person name="Fauchery L."/>
            <person name="Kohler A."/>
            <person name="Kuo A."/>
            <person name="Labutti K."/>
            <person name="Pangilinan J."/>
            <person name="Lipzen A."/>
            <person name="Riley R."/>
            <person name="Andreopoulos W."/>
            <person name="He G."/>
            <person name="Johnson J."/>
            <person name="Barry K.W."/>
            <person name="Grigoriev I.V."/>
            <person name="Nagy L."/>
            <person name="Hibbett D."/>
            <person name="Henrissat B."/>
            <person name="Matheny P.B."/>
            <person name="Labbe J."/>
            <person name="Martin F."/>
        </authorList>
    </citation>
    <scope>NUCLEOTIDE SEQUENCE</scope>
    <source>
        <strain evidence="1">FP105234-sp</strain>
    </source>
</reference>
<dbReference type="EMBL" id="MU276016">
    <property type="protein sequence ID" value="KAI0043490.1"/>
    <property type="molecule type" value="Genomic_DNA"/>
</dbReference>
<organism evidence="1 2">
    <name type="scientific">Auriscalpium vulgare</name>
    <dbReference type="NCBI Taxonomy" id="40419"/>
    <lineage>
        <taxon>Eukaryota</taxon>
        <taxon>Fungi</taxon>
        <taxon>Dikarya</taxon>
        <taxon>Basidiomycota</taxon>
        <taxon>Agaricomycotina</taxon>
        <taxon>Agaricomycetes</taxon>
        <taxon>Russulales</taxon>
        <taxon>Auriscalpiaceae</taxon>
        <taxon>Auriscalpium</taxon>
    </lineage>
</organism>
<accession>A0ACB8RHI6</accession>
<proteinExistence type="predicted"/>